<evidence type="ECO:0000313" key="2">
    <source>
        <dbReference type="Proteomes" id="UP000646827"/>
    </source>
</evidence>
<reference evidence="1 2" key="1">
    <citation type="submission" date="2020-12" db="EMBL/GenBank/DDBJ databases">
        <title>Metabolic potential, ecology and presence of endohyphal bacteria is reflected in genomic diversity of Mucoromycotina.</title>
        <authorList>
            <person name="Muszewska A."/>
            <person name="Okrasinska A."/>
            <person name="Steczkiewicz K."/>
            <person name="Drgas O."/>
            <person name="Orlowska M."/>
            <person name="Perlinska-Lenart U."/>
            <person name="Aleksandrzak-Piekarczyk T."/>
            <person name="Szatraj K."/>
            <person name="Zielenkiewicz U."/>
            <person name="Pilsyk S."/>
            <person name="Malc E."/>
            <person name="Mieczkowski P."/>
            <person name="Kruszewska J.S."/>
            <person name="Biernat P."/>
            <person name="Pawlowska J."/>
        </authorList>
    </citation>
    <scope>NUCLEOTIDE SEQUENCE [LARGE SCALE GENOMIC DNA]</scope>
    <source>
        <strain evidence="1 2">CBS 142.35</strain>
    </source>
</reference>
<keyword evidence="2" id="KW-1185">Reference proteome</keyword>
<gene>
    <name evidence="1" type="ORF">INT45_014048</name>
</gene>
<dbReference type="EMBL" id="JAEPRB010000677">
    <property type="protein sequence ID" value="KAG2213618.1"/>
    <property type="molecule type" value="Genomic_DNA"/>
</dbReference>
<name>A0A8H7RN74_9FUNG</name>
<dbReference type="AlphaFoldDB" id="A0A8H7RN74"/>
<dbReference type="Proteomes" id="UP000646827">
    <property type="component" value="Unassembled WGS sequence"/>
</dbReference>
<accession>A0A8H7RN74</accession>
<evidence type="ECO:0000313" key="1">
    <source>
        <dbReference type="EMBL" id="KAG2213618.1"/>
    </source>
</evidence>
<organism evidence="1 2">
    <name type="scientific">Circinella minor</name>
    <dbReference type="NCBI Taxonomy" id="1195481"/>
    <lineage>
        <taxon>Eukaryota</taxon>
        <taxon>Fungi</taxon>
        <taxon>Fungi incertae sedis</taxon>
        <taxon>Mucoromycota</taxon>
        <taxon>Mucoromycotina</taxon>
        <taxon>Mucoromycetes</taxon>
        <taxon>Mucorales</taxon>
        <taxon>Lichtheimiaceae</taxon>
        <taxon>Circinella</taxon>
    </lineage>
</organism>
<comment type="caution">
    <text evidence="1">The sequence shown here is derived from an EMBL/GenBank/DDBJ whole genome shotgun (WGS) entry which is preliminary data.</text>
</comment>
<protein>
    <submittedName>
        <fullName evidence="1">Uncharacterized protein</fullName>
    </submittedName>
</protein>
<proteinExistence type="predicted"/>
<sequence length="175" mass="20917">MPEQLYSFLLQFYNLVYSQHFVHFTQAGDGQQFVSNRYWKMNTIKMMGQRYRSTESRSRRGPHVQVLFHADDRGKAMAWPCEIQFFFRHVQIVDGISKEHIFGYVRWYSIHGENDGQRYMDPYLEIWRSHFRAEDMTCIVPIHRLYGQVAIIKYNTETNANSRITIIPLPKKMLA</sequence>
<dbReference type="OrthoDB" id="2288577at2759"/>